<evidence type="ECO:0000313" key="13">
    <source>
        <dbReference type="Proteomes" id="UP000501346"/>
    </source>
</evidence>
<keyword evidence="6 11" id="KW-0489">Methyltransferase</keyword>
<dbReference type="PANTHER" id="PTHR21210:SF0">
    <property type="entry name" value="TRNA (URACIL-O(2)-)-METHYLTRANSFERASE-RELATED"/>
    <property type="match status" value="1"/>
</dbReference>
<dbReference type="GO" id="GO:0005737">
    <property type="term" value="C:cytoplasm"/>
    <property type="evidence" value="ECO:0007669"/>
    <property type="project" value="UniProtKB-SubCell"/>
</dbReference>
<comment type="subcellular location">
    <subcellularLocation>
        <location evidence="1 11">Cytoplasm</location>
    </subcellularLocation>
</comment>
<sequence>MTGDGSAHISKNNQNQHKDRFKFIVNDKSILGPQWLSLYQTDGKVTFAKSHFEQAMMNVIREPNINSTVILRADILKEINHAAEAGSEPKFDESVLKKFEIDNGNESGEEDVKKINIEDLNMRSCETSESLKLSPVHEFVRRIIPRNFHKDAIINQTCLILNSKDPNFQETSLIVYTPHINSEKDCPFYIPRTQSVGILLHQSVLSVHYIPFPEDKTAFTDESERVVRTAYRLLQTANKHSKGVMQGYEKRVNHDQVVNKVNFQNTYIVLKKKYSKFLVENWAESTDPKKHVFEDIAIAAFLIELWIKVYGPDFRSKMQFRDLGCGNGALCYILLSESIKGLGIDARKRKSWSIYPPEVQSSLKEQVIIPSILLRPHPALKRQVPHLEHNGRFFPVKVTHEVIAPATVVYSSEDLLKSPQVNTAEFPPDTFIIGNHSDELTCWIPLLGHPYMVIPCCSHNFSGQRVRFNVRKRSPRSNEIKNQNNSKSTYSGLVDHVEYISSRVGWKVEKEMLRIPSTRNAAIIGVENATLKHFPTQAVYDMIWEDGGAEGWIQNTMSLLKRNPRNH</sequence>
<dbReference type="AlphaFoldDB" id="A0A6C1E232"/>
<evidence type="ECO:0000256" key="11">
    <source>
        <dbReference type="RuleBase" id="RU368004"/>
    </source>
</evidence>
<dbReference type="PANTHER" id="PTHR21210">
    <property type="entry name" value="TRNA (URACIL-O(2)-)-METHYLTRANSFERASE-RELATED"/>
    <property type="match status" value="1"/>
</dbReference>
<dbReference type="OrthoDB" id="10047021at2759"/>
<keyword evidence="8 11" id="KW-0949">S-adenosyl-L-methionine</keyword>
<evidence type="ECO:0000256" key="8">
    <source>
        <dbReference type="ARBA" id="ARBA00022691"/>
    </source>
</evidence>
<proteinExistence type="inferred from homology"/>
<dbReference type="GO" id="GO:0030488">
    <property type="term" value="P:tRNA methylation"/>
    <property type="evidence" value="ECO:0007669"/>
    <property type="project" value="UniProtKB-UniRule"/>
</dbReference>
<reference evidence="12 13" key="1">
    <citation type="journal article" date="2019" name="BMC Genomics">
        <title>Chromosome level assembly and comparative genome analysis confirm lager-brewing yeasts originated from a single hybridization.</title>
        <authorList>
            <person name="Salazar A.N."/>
            <person name="Gorter de Vries A.R."/>
            <person name="van den Broek M."/>
            <person name="Brouwers N."/>
            <person name="de la Torre Cortes P."/>
            <person name="Kuijpers N.G.A."/>
            <person name="Daran J.G."/>
            <person name="Abeel T."/>
        </authorList>
    </citation>
    <scope>NUCLEOTIDE SEQUENCE [LARGE SCALE GENOMIC DNA]</scope>
    <source>
        <strain evidence="12 13">CBS 1483</strain>
    </source>
</reference>
<evidence type="ECO:0000256" key="7">
    <source>
        <dbReference type="ARBA" id="ARBA00022679"/>
    </source>
</evidence>
<dbReference type="EC" id="2.1.1.211" evidence="3 11"/>
<evidence type="ECO:0000256" key="5">
    <source>
        <dbReference type="ARBA" id="ARBA00022490"/>
    </source>
</evidence>
<keyword evidence="9 11" id="KW-0819">tRNA processing</keyword>
<evidence type="ECO:0000256" key="9">
    <source>
        <dbReference type="ARBA" id="ARBA00022694"/>
    </source>
</evidence>
<comment type="similarity">
    <text evidence="2 11">Belongs to the TRM44 family.</text>
</comment>
<organism evidence="12 13">
    <name type="scientific">Saccharomyces pastorianus</name>
    <name type="common">Lager yeast</name>
    <name type="synonym">Saccharomyces cerevisiae x Saccharomyces eubayanus</name>
    <dbReference type="NCBI Taxonomy" id="27292"/>
    <lineage>
        <taxon>Eukaryota</taxon>
        <taxon>Fungi</taxon>
        <taxon>Dikarya</taxon>
        <taxon>Ascomycota</taxon>
        <taxon>Saccharomycotina</taxon>
        <taxon>Saccharomycetes</taxon>
        <taxon>Saccharomycetales</taxon>
        <taxon>Saccharomycetaceae</taxon>
        <taxon>Saccharomyces</taxon>
    </lineage>
</organism>
<gene>
    <name evidence="12" type="primary">TRM44_1</name>
    <name evidence="12" type="ORF">GRS66_005377</name>
</gene>
<evidence type="ECO:0000256" key="10">
    <source>
        <dbReference type="ARBA" id="ARBA00047957"/>
    </source>
</evidence>
<dbReference type="GO" id="GO:0141101">
    <property type="term" value="F:tRNA(Ser) (uridine(44)-2'-O-)-methyltransferase activity"/>
    <property type="evidence" value="ECO:0007669"/>
    <property type="project" value="UniProtKB-EC"/>
</dbReference>
<evidence type="ECO:0000313" key="12">
    <source>
        <dbReference type="EMBL" id="QID82943.1"/>
    </source>
</evidence>
<dbReference type="InterPro" id="IPR011671">
    <property type="entry name" value="tRNA_uracil_MeTrfase"/>
</dbReference>
<dbReference type="Proteomes" id="UP000501346">
    <property type="component" value="Chromosome ScXVI"/>
</dbReference>
<accession>A0A6C1E232</accession>
<evidence type="ECO:0000256" key="1">
    <source>
        <dbReference type="ARBA" id="ARBA00004496"/>
    </source>
</evidence>
<evidence type="ECO:0000256" key="6">
    <source>
        <dbReference type="ARBA" id="ARBA00022603"/>
    </source>
</evidence>
<dbReference type="EMBL" id="CP048997">
    <property type="protein sequence ID" value="QID82943.1"/>
    <property type="molecule type" value="Genomic_DNA"/>
</dbReference>
<evidence type="ECO:0000256" key="3">
    <source>
        <dbReference type="ARBA" id="ARBA00012795"/>
    </source>
</evidence>
<comment type="catalytic activity">
    <reaction evidence="10 11">
        <text>uridine(44) in tRNA(Ser) + S-adenosyl-L-methionine = 2'-O-methyluridine(44) in tRNA(Ser) + S-adenosyl-L-homocysteine + H(+)</text>
        <dbReference type="Rhea" id="RHEA:43100"/>
        <dbReference type="Rhea" id="RHEA-COMP:10339"/>
        <dbReference type="Rhea" id="RHEA-COMP:10340"/>
        <dbReference type="ChEBI" id="CHEBI:15378"/>
        <dbReference type="ChEBI" id="CHEBI:57856"/>
        <dbReference type="ChEBI" id="CHEBI:59789"/>
        <dbReference type="ChEBI" id="CHEBI:65315"/>
        <dbReference type="ChEBI" id="CHEBI:74478"/>
        <dbReference type="EC" id="2.1.1.211"/>
    </reaction>
</comment>
<evidence type="ECO:0000256" key="4">
    <source>
        <dbReference type="ARBA" id="ARBA00017788"/>
    </source>
</evidence>
<keyword evidence="5 11" id="KW-0963">Cytoplasm</keyword>
<name>A0A6C1E232_SACPS</name>
<protein>
    <recommendedName>
        <fullName evidence="4 11">tRNA (uracil-O(2)-)-methyltransferase</fullName>
        <ecNumber evidence="3 11">2.1.1.211</ecNumber>
    </recommendedName>
</protein>
<keyword evidence="7 11" id="KW-0808">Transferase</keyword>
<comment type="function">
    <text evidence="11">Adenosyl-L-methionine (AdoMet)-dependent tRNA (uracil-O(2)-)-methyltransferase.</text>
</comment>
<keyword evidence="13" id="KW-1185">Reference proteome</keyword>
<evidence type="ECO:0000256" key="2">
    <source>
        <dbReference type="ARBA" id="ARBA00009056"/>
    </source>
</evidence>
<dbReference type="Pfam" id="PF07757">
    <property type="entry name" value="AdoMet_MTase"/>
    <property type="match status" value="1"/>
</dbReference>